<name>A0A4Q9FCV1_9FLAO</name>
<dbReference type="Proteomes" id="UP000291142">
    <property type="component" value="Unassembled WGS sequence"/>
</dbReference>
<sequence>MKRILLIISILVLLFSQSCSNRNDKIFSAYDELHSITLYEKGSEFQLLYNGVNTARGVYSLNNDTILLTYWEDQFKEFNPNEKLTRQILIDKELMRVESIDSKMHFCAKIDIDKRKIKKTSHNKG</sequence>
<organism evidence="2 3">
    <name type="scientific">Hyunsoonleella flava</name>
    <dbReference type="NCBI Taxonomy" id="2527939"/>
    <lineage>
        <taxon>Bacteria</taxon>
        <taxon>Pseudomonadati</taxon>
        <taxon>Bacteroidota</taxon>
        <taxon>Flavobacteriia</taxon>
        <taxon>Flavobacteriales</taxon>
        <taxon>Flavobacteriaceae</taxon>
    </lineage>
</organism>
<feature type="signal peptide" evidence="1">
    <location>
        <begin position="1"/>
        <end position="21"/>
    </location>
</feature>
<evidence type="ECO:0000256" key="1">
    <source>
        <dbReference type="SAM" id="SignalP"/>
    </source>
</evidence>
<accession>A0A4Q9FCV1</accession>
<dbReference type="RefSeq" id="WP_130964708.1">
    <property type="nucleotide sequence ID" value="NZ_SIRT01000009.1"/>
</dbReference>
<dbReference type="EMBL" id="SIRT01000009">
    <property type="protein sequence ID" value="TBN02755.1"/>
    <property type="molecule type" value="Genomic_DNA"/>
</dbReference>
<dbReference type="OrthoDB" id="9919383at2"/>
<dbReference type="AlphaFoldDB" id="A0A4Q9FCV1"/>
<evidence type="ECO:0000313" key="2">
    <source>
        <dbReference type="EMBL" id="TBN02755.1"/>
    </source>
</evidence>
<proteinExistence type="predicted"/>
<protein>
    <submittedName>
        <fullName evidence="2">Uncharacterized protein</fullName>
    </submittedName>
</protein>
<comment type="caution">
    <text evidence="2">The sequence shown here is derived from an EMBL/GenBank/DDBJ whole genome shotgun (WGS) entry which is preliminary data.</text>
</comment>
<feature type="chain" id="PRO_5020847465" evidence="1">
    <location>
        <begin position="22"/>
        <end position="125"/>
    </location>
</feature>
<reference evidence="2 3" key="1">
    <citation type="submission" date="2019-02" db="EMBL/GenBank/DDBJ databases">
        <title>Hyunsoonleella sp., isolated from marine sediment.</title>
        <authorList>
            <person name="Liu B.-T."/>
        </authorList>
    </citation>
    <scope>NUCLEOTIDE SEQUENCE [LARGE SCALE GENOMIC DNA]</scope>
    <source>
        <strain evidence="2 3">T58</strain>
    </source>
</reference>
<gene>
    <name evidence="2" type="ORF">EYD45_11565</name>
</gene>
<keyword evidence="1" id="KW-0732">Signal</keyword>
<keyword evidence="3" id="KW-1185">Reference proteome</keyword>
<dbReference type="PROSITE" id="PS51257">
    <property type="entry name" value="PROKAR_LIPOPROTEIN"/>
    <property type="match status" value="1"/>
</dbReference>
<evidence type="ECO:0000313" key="3">
    <source>
        <dbReference type="Proteomes" id="UP000291142"/>
    </source>
</evidence>